<gene>
    <name evidence="3" type="ORF">METZ01_LOCUS15704</name>
</gene>
<protein>
    <submittedName>
        <fullName evidence="3">Uncharacterized protein</fullName>
    </submittedName>
</protein>
<dbReference type="EMBL" id="UINC01000892">
    <property type="protein sequence ID" value="SUZ62850.1"/>
    <property type="molecule type" value="Genomic_DNA"/>
</dbReference>
<name>A0A381P7H7_9ZZZZ</name>
<dbReference type="GO" id="GO:0005737">
    <property type="term" value="C:cytoplasm"/>
    <property type="evidence" value="ECO:0007669"/>
    <property type="project" value="InterPro"/>
</dbReference>
<dbReference type="GO" id="GO:0019571">
    <property type="term" value="P:D-arabinose catabolic process"/>
    <property type="evidence" value="ECO:0007669"/>
    <property type="project" value="TreeGrafter"/>
</dbReference>
<dbReference type="PANTHER" id="PTHR37840:SF1">
    <property type="entry name" value="L-FUCOSE ISOMERASE"/>
    <property type="match status" value="1"/>
</dbReference>
<keyword evidence="2" id="KW-0119">Carbohydrate metabolism</keyword>
<dbReference type="GO" id="GO:0042355">
    <property type="term" value="P:L-fucose catabolic process"/>
    <property type="evidence" value="ECO:0007669"/>
    <property type="project" value="TreeGrafter"/>
</dbReference>
<dbReference type="SUPFAM" id="SSF53743">
    <property type="entry name" value="FucI/AraA N-terminal and middle domains"/>
    <property type="match status" value="1"/>
</dbReference>
<dbReference type="GO" id="GO:0030145">
    <property type="term" value="F:manganese ion binding"/>
    <property type="evidence" value="ECO:0007669"/>
    <property type="project" value="InterPro"/>
</dbReference>
<dbReference type="GO" id="GO:0008790">
    <property type="term" value="F:arabinose isomerase activity"/>
    <property type="evidence" value="ECO:0007669"/>
    <property type="project" value="TreeGrafter"/>
</dbReference>
<dbReference type="InterPro" id="IPR009015">
    <property type="entry name" value="Fucose_isomerase_N/cen_sf"/>
</dbReference>
<evidence type="ECO:0000256" key="1">
    <source>
        <dbReference type="ARBA" id="ARBA00023235"/>
    </source>
</evidence>
<reference evidence="3" key="1">
    <citation type="submission" date="2018-05" db="EMBL/GenBank/DDBJ databases">
        <authorList>
            <person name="Lanie J.A."/>
            <person name="Ng W.-L."/>
            <person name="Kazmierczak K.M."/>
            <person name="Andrzejewski T.M."/>
            <person name="Davidsen T.M."/>
            <person name="Wayne K.J."/>
            <person name="Tettelin H."/>
            <person name="Glass J.I."/>
            <person name="Rusch D."/>
            <person name="Podicherti R."/>
            <person name="Tsui H.-C.T."/>
            <person name="Winkler M.E."/>
        </authorList>
    </citation>
    <scope>NUCLEOTIDE SEQUENCE</scope>
</reference>
<dbReference type="AlphaFoldDB" id="A0A381P7H7"/>
<dbReference type="GO" id="GO:0008736">
    <property type="term" value="F:L-fucose isomerase activity"/>
    <property type="evidence" value="ECO:0007669"/>
    <property type="project" value="InterPro"/>
</dbReference>
<accession>A0A381P7H7</accession>
<dbReference type="PANTHER" id="PTHR37840">
    <property type="entry name" value="L-FUCOSE ISOMERASE"/>
    <property type="match status" value="1"/>
</dbReference>
<proteinExistence type="predicted"/>
<organism evidence="3">
    <name type="scientific">marine metagenome</name>
    <dbReference type="NCBI Taxonomy" id="408172"/>
    <lineage>
        <taxon>unclassified sequences</taxon>
        <taxon>metagenomes</taxon>
        <taxon>ecological metagenomes</taxon>
    </lineage>
</organism>
<sequence>MNNERPVHLIASGDSRLAANQRCWPAQAALETTIGQVFAEFGRPVTRAHDLIPDKGHGFIDGQAYGMDVFRRLDPDVPLVVATAVWQYTSHILAGLSKHRGPVLTLANWSGEWPGLVGLLNLNGSLTKAGVPYSTIWSEDFQDDFARRCLSDWIQSGAFTHELDHVRALTDHTWPLALAEYEQRGRALAVTLRTEQAILGVFDEGCMGMFNAIIPDHLLHPLGIFKERLSQSALYAAMRDVPDSTATTHLEWLLNRGMQFRFGQDETQHLTQAQVLEGLKMYDAAARLAADFGCAAIGIQYQQGLKDICVSSDLAEGLLNNLDRPPVQDAQGNEVFAASAIPHFNEVDECAGVDAILTNRVWTNLGLDPSTTLHDVRWGEAVHDYGVNEFVWVFEISGAAPANHFIDGYRGAVGERQPPMYFPLGGSTLKGISKPGEIVWSRIYIENNMLHMDIGRGGVVRLPDEETERRWNLTTPQWPIMHAVLYGVSRDQLMAKHKANHVQVAYAPNTTTALQALIAKASMANELGLQIHLCGTLEDDLSYHQRTEQS</sequence>
<keyword evidence="1" id="KW-0413">Isomerase</keyword>
<dbReference type="InterPro" id="IPR005763">
    <property type="entry name" value="Fucose_isomerase"/>
</dbReference>
<evidence type="ECO:0000256" key="2">
    <source>
        <dbReference type="ARBA" id="ARBA00023277"/>
    </source>
</evidence>
<evidence type="ECO:0000313" key="3">
    <source>
        <dbReference type="EMBL" id="SUZ62850.1"/>
    </source>
</evidence>